<accession>A0ABN1VJV2</accession>
<protein>
    <submittedName>
        <fullName evidence="1">Uncharacterized protein</fullName>
    </submittedName>
</protein>
<organism evidence="1 2">
    <name type="scientific">Rhodoglobus aureus</name>
    <dbReference type="NCBI Taxonomy" id="191497"/>
    <lineage>
        <taxon>Bacteria</taxon>
        <taxon>Bacillati</taxon>
        <taxon>Actinomycetota</taxon>
        <taxon>Actinomycetes</taxon>
        <taxon>Micrococcales</taxon>
        <taxon>Microbacteriaceae</taxon>
        <taxon>Rhodoglobus</taxon>
    </lineage>
</organism>
<reference evidence="1 2" key="1">
    <citation type="journal article" date="2019" name="Int. J. Syst. Evol. Microbiol.">
        <title>The Global Catalogue of Microorganisms (GCM) 10K type strain sequencing project: providing services to taxonomists for standard genome sequencing and annotation.</title>
        <authorList>
            <consortium name="The Broad Institute Genomics Platform"/>
            <consortium name="The Broad Institute Genome Sequencing Center for Infectious Disease"/>
            <person name="Wu L."/>
            <person name="Ma J."/>
        </authorList>
    </citation>
    <scope>NUCLEOTIDE SEQUENCE [LARGE SCALE GENOMIC DNA]</scope>
    <source>
        <strain evidence="1 2">JCM 12762</strain>
    </source>
</reference>
<keyword evidence="2" id="KW-1185">Reference proteome</keyword>
<dbReference type="EMBL" id="BAAAKW010000023">
    <property type="protein sequence ID" value="GAA1214502.1"/>
    <property type="molecule type" value="Genomic_DNA"/>
</dbReference>
<evidence type="ECO:0000313" key="2">
    <source>
        <dbReference type="Proteomes" id="UP001500943"/>
    </source>
</evidence>
<sequence>MLLVVVDDEFDPGFAGRDMERFDSTVVVGAVCHDEKAVKAEGSLVSLNELHPMPGELAGLMEADGGDDRWEQLTFRRAIPDCCCCFDFVPGDIGFRALAVVVITATIWMKYGGQSPIGGTVSSVHSTWL</sequence>
<gene>
    <name evidence="1" type="ORF">GCM10009655_12210</name>
</gene>
<proteinExistence type="predicted"/>
<comment type="caution">
    <text evidence="1">The sequence shown here is derived from an EMBL/GenBank/DDBJ whole genome shotgun (WGS) entry which is preliminary data.</text>
</comment>
<evidence type="ECO:0000313" key="1">
    <source>
        <dbReference type="EMBL" id="GAA1214502.1"/>
    </source>
</evidence>
<dbReference type="Proteomes" id="UP001500943">
    <property type="component" value="Unassembled WGS sequence"/>
</dbReference>
<name>A0ABN1VJV2_9MICO</name>